<dbReference type="Pfam" id="PF13561">
    <property type="entry name" value="adh_short_C2"/>
    <property type="match status" value="1"/>
</dbReference>
<organism evidence="3 4">
    <name type="scientific">Solirubrobacter ginsenosidimutans</name>
    <dbReference type="NCBI Taxonomy" id="490573"/>
    <lineage>
        <taxon>Bacteria</taxon>
        <taxon>Bacillati</taxon>
        <taxon>Actinomycetota</taxon>
        <taxon>Thermoleophilia</taxon>
        <taxon>Solirubrobacterales</taxon>
        <taxon>Solirubrobacteraceae</taxon>
        <taxon>Solirubrobacter</taxon>
    </lineage>
</organism>
<dbReference type="PANTHER" id="PTHR42760">
    <property type="entry name" value="SHORT-CHAIN DEHYDROGENASES/REDUCTASES FAMILY MEMBER"/>
    <property type="match status" value="1"/>
</dbReference>
<sequence>MPAEMDGRVVIITGASSGLGAQLARAIGAAGGIPVLAARRAERLDALTQEIPNADPVVCDVTDEADRERLIDGVIERHGRLDGLINNAGSGATAPALRTLTGTFANVLDLNLIAPFALSCLAAERMRNANGAGGSIVNIASVMGLRSIGEIPDAAYVASKAGIIGLTRELASQWGRYKIRVNAVAPGFFASEMTAELGEDPEQFPKFLLSRTPLGRGGRTGELDDAVLFLLGPGSGFVTGTVLSVDGGMAAA</sequence>
<dbReference type="PRINTS" id="PR00081">
    <property type="entry name" value="GDHRDH"/>
</dbReference>
<dbReference type="GO" id="GO:0048038">
    <property type="term" value="F:quinone binding"/>
    <property type="evidence" value="ECO:0007669"/>
    <property type="project" value="TreeGrafter"/>
</dbReference>
<evidence type="ECO:0000313" key="4">
    <source>
        <dbReference type="Proteomes" id="UP001149140"/>
    </source>
</evidence>
<accession>A0A9X3RZC0</accession>
<dbReference type="InterPro" id="IPR036291">
    <property type="entry name" value="NAD(P)-bd_dom_sf"/>
</dbReference>
<name>A0A9X3RZC0_9ACTN</name>
<dbReference type="Proteomes" id="UP001149140">
    <property type="component" value="Unassembled WGS sequence"/>
</dbReference>
<reference evidence="3" key="1">
    <citation type="submission" date="2022-10" db="EMBL/GenBank/DDBJ databases">
        <title>The WGS of Solirubrobacter ginsenosidimutans DSM 21036.</title>
        <authorList>
            <person name="Jiang Z."/>
        </authorList>
    </citation>
    <scope>NUCLEOTIDE SEQUENCE</scope>
    <source>
        <strain evidence="3">DSM 21036</strain>
    </source>
</reference>
<comment type="similarity">
    <text evidence="1">Belongs to the short-chain dehydrogenases/reductases (SDR) family.</text>
</comment>
<evidence type="ECO:0000256" key="1">
    <source>
        <dbReference type="ARBA" id="ARBA00006484"/>
    </source>
</evidence>
<keyword evidence="4" id="KW-1185">Reference proteome</keyword>
<dbReference type="FunFam" id="3.40.50.720:FF:000084">
    <property type="entry name" value="Short-chain dehydrogenase reductase"/>
    <property type="match status" value="1"/>
</dbReference>
<evidence type="ECO:0000256" key="2">
    <source>
        <dbReference type="ARBA" id="ARBA00023002"/>
    </source>
</evidence>
<proteinExistence type="inferred from homology"/>
<dbReference type="RefSeq" id="WP_270037263.1">
    <property type="nucleotide sequence ID" value="NZ_JAPDOD010000001.1"/>
</dbReference>
<dbReference type="InterPro" id="IPR002347">
    <property type="entry name" value="SDR_fam"/>
</dbReference>
<dbReference type="PANTHER" id="PTHR42760:SF133">
    <property type="entry name" value="3-OXOACYL-[ACYL-CARRIER-PROTEIN] REDUCTASE"/>
    <property type="match status" value="1"/>
</dbReference>
<dbReference type="GO" id="GO:0016616">
    <property type="term" value="F:oxidoreductase activity, acting on the CH-OH group of donors, NAD or NADP as acceptor"/>
    <property type="evidence" value="ECO:0007669"/>
    <property type="project" value="TreeGrafter"/>
</dbReference>
<dbReference type="SUPFAM" id="SSF51735">
    <property type="entry name" value="NAD(P)-binding Rossmann-fold domains"/>
    <property type="match status" value="1"/>
</dbReference>
<dbReference type="AlphaFoldDB" id="A0A9X3RZC0"/>
<comment type="caution">
    <text evidence="3">The sequence shown here is derived from an EMBL/GenBank/DDBJ whole genome shotgun (WGS) entry which is preliminary data.</text>
</comment>
<gene>
    <name evidence="3" type="ORF">OM076_00225</name>
</gene>
<dbReference type="EMBL" id="JAPDOD010000001">
    <property type="protein sequence ID" value="MDA0158672.1"/>
    <property type="molecule type" value="Genomic_DNA"/>
</dbReference>
<dbReference type="GO" id="GO:0006633">
    <property type="term" value="P:fatty acid biosynthetic process"/>
    <property type="evidence" value="ECO:0007669"/>
    <property type="project" value="TreeGrafter"/>
</dbReference>
<protein>
    <submittedName>
        <fullName evidence="3">SDR family oxidoreductase</fullName>
    </submittedName>
</protein>
<dbReference type="PRINTS" id="PR00080">
    <property type="entry name" value="SDRFAMILY"/>
</dbReference>
<dbReference type="Gene3D" id="3.40.50.720">
    <property type="entry name" value="NAD(P)-binding Rossmann-like Domain"/>
    <property type="match status" value="1"/>
</dbReference>
<evidence type="ECO:0000313" key="3">
    <source>
        <dbReference type="EMBL" id="MDA0158672.1"/>
    </source>
</evidence>
<keyword evidence="2" id="KW-0560">Oxidoreductase</keyword>